<dbReference type="AlphaFoldDB" id="A0A7X5ZSP4"/>
<keyword evidence="1" id="KW-0812">Transmembrane</keyword>
<dbReference type="InterPro" id="IPR021401">
    <property type="entry name" value="DUF3040"/>
</dbReference>
<feature type="transmembrane region" description="Helical" evidence="1">
    <location>
        <begin position="42"/>
        <end position="60"/>
    </location>
</feature>
<evidence type="ECO:0008006" key="4">
    <source>
        <dbReference type="Google" id="ProtNLM"/>
    </source>
</evidence>
<accession>A0A7X5ZSP4</accession>
<sequence length="97" mass="10879">MLSHHERQELERIQQWFELDDPHLARALGQGSPPRTNLRSRLARLGMDALAIGLVVLGAVTLNFGLIFFGAVMLAVAACLHVTHFSDGMPTRYRRLE</sequence>
<dbReference type="Proteomes" id="UP000545493">
    <property type="component" value="Unassembled WGS sequence"/>
</dbReference>
<proteinExistence type="predicted"/>
<evidence type="ECO:0000313" key="2">
    <source>
        <dbReference type="EMBL" id="NIJ13766.1"/>
    </source>
</evidence>
<dbReference type="RefSeq" id="WP_167173788.1">
    <property type="nucleotide sequence ID" value="NZ_JAAOYM010000001.1"/>
</dbReference>
<dbReference type="Pfam" id="PF11239">
    <property type="entry name" value="DUF3040"/>
    <property type="match status" value="1"/>
</dbReference>
<keyword evidence="3" id="KW-1185">Reference proteome</keyword>
<comment type="caution">
    <text evidence="2">The sequence shown here is derived from an EMBL/GenBank/DDBJ whole genome shotgun (WGS) entry which is preliminary data.</text>
</comment>
<evidence type="ECO:0000256" key="1">
    <source>
        <dbReference type="SAM" id="Phobius"/>
    </source>
</evidence>
<gene>
    <name evidence="2" type="ORF">FHU38_004110</name>
</gene>
<keyword evidence="1" id="KW-0472">Membrane</keyword>
<name>A0A7X5ZSP4_9PSEU</name>
<dbReference type="EMBL" id="JAAOYM010000001">
    <property type="protein sequence ID" value="NIJ13766.1"/>
    <property type="molecule type" value="Genomic_DNA"/>
</dbReference>
<reference evidence="2 3" key="1">
    <citation type="submission" date="2020-03" db="EMBL/GenBank/DDBJ databases">
        <title>Sequencing the genomes of 1000 actinobacteria strains.</title>
        <authorList>
            <person name="Klenk H.-P."/>
        </authorList>
    </citation>
    <scope>NUCLEOTIDE SEQUENCE [LARGE SCALE GENOMIC DNA]</scope>
    <source>
        <strain evidence="2 3">DSM 45685</strain>
    </source>
</reference>
<evidence type="ECO:0000313" key="3">
    <source>
        <dbReference type="Proteomes" id="UP000545493"/>
    </source>
</evidence>
<organism evidence="2 3">
    <name type="scientific">Saccharomonospora amisosensis</name>
    <dbReference type="NCBI Taxonomy" id="1128677"/>
    <lineage>
        <taxon>Bacteria</taxon>
        <taxon>Bacillati</taxon>
        <taxon>Actinomycetota</taxon>
        <taxon>Actinomycetes</taxon>
        <taxon>Pseudonocardiales</taxon>
        <taxon>Pseudonocardiaceae</taxon>
        <taxon>Saccharomonospora</taxon>
    </lineage>
</organism>
<keyword evidence="1" id="KW-1133">Transmembrane helix</keyword>
<protein>
    <recommendedName>
        <fullName evidence="4">DUF3040 domain-containing protein</fullName>
    </recommendedName>
</protein>